<protein>
    <submittedName>
        <fullName evidence="1">7581_t:CDS:1</fullName>
    </submittedName>
</protein>
<reference evidence="1" key="1">
    <citation type="submission" date="2021-06" db="EMBL/GenBank/DDBJ databases">
        <authorList>
            <person name="Kallberg Y."/>
            <person name="Tangrot J."/>
            <person name="Rosling A."/>
        </authorList>
    </citation>
    <scope>NUCLEOTIDE SEQUENCE</scope>
    <source>
        <strain evidence="1">IL203A</strain>
    </source>
</reference>
<accession>A0ACA9N1T2</accession>
<sequence>MKLEYQVELPDHDWVVAERHKLISSDYAVLDEQEDKYEQAEAITYSAKEKLHNFTIMDSQPKPMVVMISDGKPNENPCYRKTVQMIVNHFIKYNLDTIIMACYTPHQSISNSLKTSNEELEKHNFKYIEPFEESHCLNKKSAAWIEKHVITCRYMTQVIKCDDPSCYKPFRSKIKQVLPNHFFLPPLLLQQKLHSICTANMGISDNTTHFGSFLLSVLMEGKLTSPDANLYYFSFDWYCPTINKSINKYLYYESSESMQIDEEIVLEDLLETYLQKVQVHEKLIVDR</sequence>
<proteinExistence type="predicted"/>
<organism evidence="1 2">
    <name type="scientific">Dentiscutata heterogama</name>
    <dbReference type="NCBI Taxonomy" id="1316150"/>
    <lineage>
        <taxon>Eukaryota</taxon>
        <taxon>Fungi</taxon>
        <taxon>Fungi incertae sedis</taxon>
        <taxon>Mucoromycota</taxon>
        <taxon>Glomeromycotina</taxon>
        <taxon>Glomeromycetes</taxon>
        <taxon>Diversisporales</taxon>
        <taxon>Gigasporaceae</taxon>
        <taxon>Dentiscutata</taxon>
    </lineage>
</organism>
<comment type="caution">
    <text evidence="1">The sequence shown here is derived from an EMBL/GenBank/DDBJ whole genome shotgun (WGS) entry which is preliminary data.</text>
</comment>
<name>A0ACA9N1T2_9GLOM</name>
<dbReference type="EMBL" id="CAJVPU010012769">
    <property type="protein sequence ID" value="CAG8626405.1"/>
    <property type="molecule type" value="Genomic_DNA"/>
</dbReference>
<gene>
    <name evidence="1" type="ORF">DHETER_LOCUS8224</name>
</gene>
<dbReference type="Proteomes" id="UP000789702">
    <property type="component" value="Unassembled WGS sequence"/>
</dbReference>
<evidence type="ECO:0000313" key="2">
    <source>
        <dbReference type="Proteomes" id="UP000789702"/>
    </source>
</evidence>
<feature type="non-terminal residue" evidence="1">
    <location>
        <position position="287"/>
    </location>
</feature>
<evidence type="ECO:0000313" key="1">
    <source>
        <dbReference type="EMBL" id="CAG8626405.1"/>
    </source>
</evidence>
<keyword evidence="2" id="KW-1185">Reference proteome</keyword>